<dbReference type="Proteomes" id="UP001162640">
    <property type="component" value="Unassembled WGS sequence"/>
</dbReference>
<evidence type="ECO:0000313" key="3">
    <source>
        <dbReference type="Proteomes" id="UP001162640"/>
    </source>
</evidence>
<proteinExistence type="predicted"/>
<comment type="caution">
    <text evidence="2">The sequence shown here is derived from an EMBL/GenBank/DDBJ whole genome shotgun (WGS) entry which is preliminary data.</text>
</comment>
<evidence type="ECO:0000256" key="1">
    <source>
        <dbReference type="SAM" id="MobiDB-lite"/>
    </source>
</evidence>
<reference evidence="3" key="1">
    <citation type="journal article" date="2023" name="Commun. Biol.">
        <title>Genome analysis of Parmales, the sister group of diatoms, reveals the evolutionary specialization of diatoms from phago-mixotrophs to photoautotrophs.</title>
        <authorList>
            <person name="Ban H."/>
            <person name="Sato S."/>
            <person name="Yoshikawa S."/>
            <person name="Yamada K."/>
            <person name="Nakamura Y."/>
            <person name="Ichinomiya M."/>
            <person name="Sato N."/>
            <person name="Blanc-Mathieu R."/>
            <person name="Endo H."/>
            <person name="Kuwata A."/>
            <person name="Ogata H."/>
        </authorList>
    </citation>
    <scope>NUCLEOTIDE SEQUENCE [LARGE SCALE GENOMIC DNA]</scope>
</reference>
<dbReference type="EMBL" id="BLQM01000327">
    <property type="protein sequence ID" value="GMH83334.1"/>
    <property type="molecule type" value="Genomic_DNA"/>
</dbReference>
<name>A0A9W7BBB8_9STRA</name>
<gene>
    <name evidence="2" type="ORF">TL16_g09562</name>
</gene>
<dbReference type="AlphaFoldDB" id="A0A9W7BBB8"/>
<protein>
    <submittedName>
        <fullName evidence="2">Uncharacterized protein</fullName>
    </submittedName>
</protein>
<accession>A0A9W7BBB8</accession>
<evidence type="ECO:0000313" key="2">
    <source>
        <dbReference type="EMBL" id="GMH83334.1"/>
    </source>
</evidence>
<feature type="region of interest" description="Disordered" evidence="1">
    <location>
        <begin position="103"/>
        <end position="132"/>
    </location>
</feature>
<organism evidence="2 3">
    <name type="scientific">Triparma laevis f. inornata</name>
    <dbReference type="NCBI Taxonomy" id="1714386"/>
    <lineage>
        <taxon>Eukaryota</taxon>
        <taxon>Sar</taxon>
        <taxon>Stramenopiles</taxon>
        <taxon>Ochrophyta</taxon>
        <taxon>Bolidophyceae</taxon>
        <taxon>Parmales</taxon>
        <taxon>Triparmaceae</taxon>
        <taxon>Triparma</taxon>
    </lineage>
</organism>
<feature type="compositionally biased region" description="Basic residues" evidence="1">
    <location>
        <begin position="103"/>
        <end position="116"/>
    </location>
</feature>
<sequence length="179" mass="20024">MLPLPTTYTSLSHTITELQSLNLCPNPFCQKPVSLKVLIGEIKFCDDRTNCEKKLGMFGNELKGKTETPAVNIKPFQKKTEVKRISKTIVKNETDEVPKTKLKPQKKLPRRARLRSPKKETDPSTISSKKSLSKFVKSETANVEKLVGKKIETVKGEAPRGAQRRSDDDSLNVSVVVAF</sequence>